<keyword evidence="3" id="KW-1185">Reference proteome</keyword>
<gene>
    <name evidence="2" type="ORF">ADM99_16120</name>
</gene>
<accession>A0A0N8GKT9</accession>
<dbReference type="RefSeq" id="WP_062422539.1">
    <property type="nucleotide sequence ID" value="NZ_BBYA01000010.1"/>
</dbReference>
<dbReference type="InterPro" id="IPR013783">
    <property type="entry name" value="Ig-like_fold"/>
</dbReference>
<evidence type="ECO:0000313" key="3">
    <source>
        <dbReference type="Proteomes" id="UP000050430"/>
    </source>
</evidence>
<dbReference type="AlphaFoldDB" id="A0A0N8GKT9"/>
<feature type="region of interest" description="Disordered" evidence="1">
    <location>
        <begin position="1"/>
        <end position="21"/>
    </location>
</feature>
<comment type="caution">
    <text evidence="2">The sequence shown here is derived from an EMBL/GenBank/DDBJ whole genome shotgun (WGS) entry which is preliminary data.</text>
</comment>
<proteinExistence type="predicted"/>
<evidence type="ECO:0000256" key="1">
    <source>
        <dbReference type="SAM" id="MobiDB-lite"/>
    </source>
</evidence>
<evidence type="ECO:0000313" key="2">
    <source>
        <dbReference type="EMBL" id="KPL70626.1"/>
    </source>
</evidence>
<sequence>MSAPVYPSSGEVSPGQPTASSQYNNLRKDALTLGAAPEDARTIGQFFARFISGVRLEYLATNRLRIPFVTTNPPTLMINGYMCQASANVDLPAGCFSGLAATWYIFARRNPGSSSFTLEINTSPVEGTDQRLIGQCYWDGSNVSAASVNTYSAQGLGLPDYDSGWFAVADSNTYTKAHNLGQTPRLVVLLHATSSNPGVNDELVLVNTVSISFGVSCLGWNSTNIYAQSGTYSGYGTCLNMRRGSSSGYWRLQAWR</sequence>
<dbReference type="EMBL" id="LGCK01000014">
    <property type="protein sequence ID" value="KPL70626.1"/>
    <property type="molecule type" value="Genomic_DNA"/>
</dbReference>
<dbReference type="STRING" id="229920.ADM99_16120"/>
<organism evidence="2 3">
    <name type="scientific">Leptolinea tardivitalis</name>
    <dbReference type="NCBI Taxonomy" id="229920"/>
    <lineage>
        <taxon>Bacteria</taxon>
        <taxon>Bacillati</taxon>
        <taxon>Chloroflexota</taxon>
        <taxon>Anaerolineae</taxon>
        <taxon>Anaerolineales</taxon>
        <taxon>Anaerolineaceae</taxon>
        <taxon>Leptolinea</taxon>
    </lineage>
</organism>
<name>A0A0N8GKT9_9CHLR</name>
<protein>
    <submittedName>
        <fullName evidence="2">Uncharacterized protein</fullName>
    </submittedName>
</protein>
<dbReference type="OrthoDB" id="164763at2"/>
<dbReference type="Proteomes" id="UP000050430">
    <property type="component" value="Unassembled WGS sequence"/>
</dbReference>
<reference evidence="2 3" key="1">
    <citation type="submission" date="2015-07" db="EMBL/GenBank/DDBJ databases">
        <title>Genome sequence of Leptolinea tardivitalis DSM 16556.</title>
        <authorList>
            <person name="Hemp J."/>
            <person name="Ward L.M."/>
            <person name="Pace L.A."/>
            <person name="Fischer W.W."/>
        </authorList>
    </citation>
    <scope>NUCLEOTIDE SEQUENCE [LARGE SCALE GENOMIC DNA]</scope>
    <source>
        <strain evidence="2 3">YMTK-2</strain>
    </source>
</reference>
<dbReference type="Gene3D" id="2.60.40.10">
    <property type="entry name" value="Immunoglobulins"/>
    <property type="match status" value="1"/>
</dbReference>